<reference evidence="1" key="1">
    <citation type="submission" date="2015-07" db="EMBL/GenBank/DDBJ databases">
        <title>The mesophilic/psychrophilic dichotomy of Aeromonas salmonicida.</title>
        <authorList>
            <person name="Vincent A.T."/>
            <person name="Trudel M.V."/>
            <person name="Freschi L."/>
            <person name="Nagar V."/>
            <person name="Levesque R.C."/>
            <person name="Charette S.J."/>
        </authorList>
    </citation>
    <scope>NUCLEOTIDE SEQUENCE</scope>
    <source>
        <strain evidence="1">Y47</strain>
        <plasmid evidence="1">pY47-1</plasmid>
    </source>
</reference>
<name>A0A0S1GND0_AERSA</name>
<dbReference type="AlphaFoldDB" id="A0A0S1GND0"/>
<proteinExistence type="predicted"/>
<organism evidence="1">
    <name type="scientific">Aeromonas salmonicida</name>
    <dbReference type="NCBI Taxonomy" id="645"/>
    <lineage>
        <taxon>Bacteria</taxon>
        <taxon>Pseudomonadati</taxon>
        <taxon>Pseudomonadota</taxon>
        <taxon>Gammaproteobacteria</taxon>
        <taxon>Aeromonadales</taxon>
        <taxon>Aeromonadaceae</taxon>
        <taxon>Aeromonas</taxon>
    </lineage>
</organism>
<accession>A0A0S1GND0</accession>
<geneLocation type="plasmid" evidence="1">
    <name>pY47-1</name>
</geneLocation>
<dbReference type="EMBL" id="KT334396">
    <property type="protein sequence ID" value="ALK43963.1"/>
    <property type="molecule type" value="Genomic_DNA"/>
</dbReference>
<evidence type="ECO:0000313" key="1">
    <source>
        <dbReference type="EMBL" id="ALK43963.1"/>
    </source>
</evidence>
<keyword evidence="1" id="KW-0614">Plasmid</keyword>
<protein>
    <submittedName>
        <fullName evidence="1">MobA</fullName>
    </submittedName>
</protein>
<sequence>MSVFSTVPFISVEGGLIYETLPAEEWRDKLQALGLEVDR</sequence>